<dbReference type="InParanoid" id="A2DXM6"/>
<dbReference type="InterPro" id="IPR029016">
    <property type="entry name" value="GAF-like_dom_sf"/>
</dbReference>
<accession>A2DXM6</accession>
<sequence>MSGKINASPSFRLMGQMPLLPKALPKDKHSEEFEALTEQIRILDQSTKDMIKKLEKMHKRRTKYARQIANFINKHQEEKKETKENRLLQIQSERLGRLNLCSRLLDSRCRLSSLIKNQPLPELQHPKTSMGERPENVQQGSDSLLNFLRTTTPEGISNFFLENAIPKLLVYCSRKKFNRGGLNVDINEFVQSLPSIIVQIPYQNRLYILQKILDTYHESNNLTQLFEYTALLTSPTDIIRGLEHGASNLLRCRKVKLLVASELSKELTYMHSGVRRTVPMTTGLIYDVVQKGTYRIVKDPINSNEIDLAVESMIFEGAKSSIIVPLYHPDYLNPFVIIASDKVREEGFTASDFVLITFFFKNISMQLKFLVREISSITEADMTNLVYGLSLIAATHNAHEMIQKVSDVSDHMIDASQTRLFTIVNDCLCEETPGIKLGGKMLTLDHGLICKAAIQNETMNYFLPRREKTFSISIDDITQPRIWSMVAAPITFHGEVKGAYVLYNRRNGTFFSARETYIASNLARCISSLIHICCESTNLQDSLERNNDNILHAYNLTVYALKSIQTVGTSKLFESMQQFCNKMKPKINFRFLIYENDKLLDAETNQQVSSEPQLLDAICDLKPTAATAETVGILVIPIKMPNGVINLFEFRAPLMQLKSEEENNGILQRTRLMQSLDNKTLPLQVPEQIKLGRSSRRNSLIGRSSTKLVGSSSSFFDLSRSNSSIKMPFVPLSLKSVHDDDLSSTSVFELTKDSSTYDKFLIVSANKSFSLSTFEEQLDEDKLQIYPFDSYITTLLQSFALMTSRQLSLHHKIVSLKGYNKYLRGLHILGNVLACPMPFSSLLDILMRSFTCLFGQSLSLIIYDPPLFDSNDNDLDPTALNLERDRMIFASIKIPETMAQERSTALACFADLLLALMASRADNQRSNPIVSMKFPQITSQLDLNFLEMNIQETIGLTVEIFAAFHVHEVLDCTREKINIWLGRLAVNPDEASIFLLAVDALQFTYAVYKQLDLFKYYSNSELAATCIASFMRVGFPHMRPDFKYQEALKILPLNKVPRKILVRMTTALICLADPECDLLENTKSEILTGLAELLLVRANINVSVTVAKFILHAKRGFDFEQQSHKELMAQFITELCQSSLFFRPLPAFEKTCLMSRETQSTILYRIRKVVQPQAKALELASQGCTVFTEALSDKEPWVLEKGEDFFSAEANEEEEQGNIPLIDAR</sequence>
<dbReference type="SMR" id="A2DXM6"/>
<dbReference type="GO" id="GO:0007165">
    <property type="term" value="P:signal transduction"/>
    <property type="evidence" value="ECO:0007669"/>
    <property type="project" value="InterPro"/>
</dbReference>
<dbReference type="VEuPathDB" id="TrichDB:TVAG_411210"/>
<evidence type="ECO:0008006" key="3">
    <source>
        <dbReference type="Google" id="ProtNLM"/>
    </source>
</evidence>
<dbReference type="Gene3D" id="1.10.1300.10">
    <property type="entry name" value="3'5'-cyclic nucleotide phosphodiesterase, catalytic domain"/>
    <property type="match status" value="1"/>
</dbReference>
<dbReference type="Gene3D" id="3.30.450.40">
    <property type="match status" value="1"/>
</dbReference>
<dbReference type="EMBL" id="DS113264">
    <property type="protein sequence ID" value="EAY14855.1"/>
    <property type="molecule type" value="Genomic_DNA"/>
</dbReference>
<evidence type="ECO:0000313" key="1">
    <source>
        <dbReference type="EMBL" id="EAY14855.1"/>
    </source>
</evidence>
<dbReference type="VEuPathDB" id="TrichDB:TVAGG3_0047740"/>
<reference evidence="1" key="2">
    <citation type="journal article" date="2007" name="Science">
        <title>Draft genome sequence of the sexually transmitted pathogen Trichomonas vaginalis.</title>
        <authorList>
            <person name="Carlton J.M."/>
            <person name="Hirt R.P."/>
            <person name="Silva J.C."/>
            <person name="Delcher A.L."/>
            <person name="Schatz M."/>
            <person name="Zhao Q."/>
            <person name="Wortman J.R."/>
            <person name="Bidwell S.L."/>
            <person name="Alsmark U.C.M."/>
            <person name="Besteiro S."/>
            <person name="Sicheritz-Ponten T."/>
            <person name="Noel C.J."/>
            <person name="Dacks J.B."/>
            <person name="Foster P.G."/>
            <person name="Simillion C."/>
            <person name="Van de Peer Y."/>
            <person name="Miranda-Saavedra D."/>
            <person name="Barton G.J."/>
            <person name="Westrop G.D."/>
            <person name="Mueller S."/>
            <person name="Dessi D."/>
            <person name="Fiori P.L."/>
            <person name="Ren Q."/>
            <person name="Paulsen I."/>
            <person name="Zhang H."/>
            <person name="Bastida-Corcuera F.D."/>
            <person name="Simoes-Barbosa A."/>
            <person name="Brown M.T."/>
            <person name="Hayes R.D."/>
            <person name="Mukherjee M."/>
            <person name="Okumura C.Y."/>
            <person name="Schneider R."/>
            <person name="Smith A.J."/>
            <person name="Vanacova S."/>
            <person name="Villalvazo M."/>
            <person name="Haas B.J."/>
            <person name="Pertea M."/>
            <person name="Feldblyum T.V."/>
            <person name="Utterback T.R."/>
            <person name="Shu C.L."/>
            <person name="Osoegawa K."/>
            <person name="de Jong P.J."/>
            <person name="Hrdy I."/>
            <person name="Horvathova L."/>
            <person name="Zubacova Z."/>
            <person name="Dolezal P."/>
            <person name="Malik S.B."/>
            <person name="Logsdon J.M. Jr."/>
            <person name="Henze K."/>
            <person name="Gupta A."/>
            <person name="Wang C.C."/>
            <person name="Dunne R.L."/>
            <person name="Upcroft J.A."/>
            <person name="Upcroft P."/>
            <person name="White O."/>
            <person name="Salzberg S.L."/>
            <person name="Tang P."/>
            <person name="Chiu C.-H."/>
            <person name="Lee Y.-S."/>
            <person name="Embley T.M."/>
            <person name="Coombs G.H."/>
            <person name="Mottram J.C."/>
            <person name="Tachezy J."/>
            <person name="Fraser-Liggett C.M."/>
            <person name="Johnson P.J."/>
        </authorList>
    </citation>
    <scope>NUCLEOTIDE SEQUENCE [LARGE SCALE GENOMIC DNA]</scope>
    <source>
        <strain evidence="1">G3</strain>
    </source>
</reference>
<dbReference type="GO" id="GO:0004114">
    <property type="term" value="F:3',5'-cyclic-nucleotide phosphodiesterase activity"/>
    <property type="evidence" value="ECO:0007669"/>
    <property type="project" value="InterPro"/>
</dbReference>
<dbReference type="SUPFAM" id="SSF55781">
    <property type="entry name" value="GAF domain-like"/>
    <property type="match status" value="2"/>
</dbReference>
<gene>
    <name evidence="1" type="ORF">TVAG_411210</name>
</gene>
<dbReference type="AlphaFoldDB" id="A2DXM6"/>
<dbReference type="InterPro" id="IPR036971">
    <property type="entry name" value="PDEase_catalytic_dom_sf"/>
</dbReference>
<dbReference type="OrthoDB" id="10515365at2759"/>
<dbReference type="KEGG" id="tva:4772854"/>
<evidence type="ECO:0000313" key="2">
    <source>
        <dbReference type="Proteomes" id="UP000001542"/>
    </source>
</evidence>
<keyword evidence="2" id="KW-1185">Reference proteome</keyword>
<protein>
    <recommendedName>
        <fullName evidence="3">GAF domain containing protein</fullName>
    </recommendedName>
</protein>
<name>A2DXM6_TRIV3</name>
<organism evidence="1 2">
    <name type="scientific">Trichomonas vaginalis (strain ATCC PRA-98 / G3)</name>
    <dbReference type="NCBI Taxonomy" id="412133"/>
    <lineage>
        <taxon>Eukaryota</taxon>
        <taxon>Metamonada</taxon>
        <taxon>Parabasalia</taxon>
        <taxon>Trichomonadida</taxon>
        <taxon>Trichomonadidae</taxon>
        <taxon>Trichomonas</taxon>
    </lineage>
</organism>
<reference evidence="1" key="1">
    <citation type="submission" date="2006-10" db="EMBL/GenBank/DDBJ databases">
        <authorList>
            <person name="Amadeo P."/>
            <person name="Zhao Q."/>
            <person name="Wortman J."/>
            <person name="Fraser-Liggett C."/>
            <person name="Carlton J."/>
        </authorList>
    </citation>
    <scope>NUCLEOTIDE SEQUENCE</scope>
    <source>
        <strain evidence="1">G3</strain>
    </source>
</reference>
<dbReference type="RefSeq" id="XP_001327078.1">
    <property type="nucleotide sequence ID" value="XM_001327043.1"/>
</dbReference>
<proteinExistence type="predicted"/>
<dbReference type="Proteomes" id="UP000001542">
    <property type="component" value="Unassembled WGS sequence"/>
</dbReference>